<evidence type="ECO:0000256" key="3">
    <source>
        <dbReference type="ARBA" id="ARBA00038471"/>
    </source>
</evidence>
<dbReference type="InterPro" id="IPR034086">
    <property type="entry name" value="PMEI_plant"/>
</dbReference>
<reference evidence="4" key="1">
    <citation type="journal article" date="2014" name="Nat. Commun.">
        <title>The tobacco genome sequence and its comparison with those of tomato and potato.</title>
        <authorList>
            <person name="Sierro N."/>
            <person name="Battey J.N."/>
            <person name="Ouadi S."/>
            <person name="Bakaher N."/>
            <person name="Bovet L."/>
            <person name="Willig A."/>
            <person name="Goepfert S."/>
            <person name="Peitsch M.C."/>
            <person name="Ivanov N.V."/>
        </authorList>
    </citation>
    <scope>NUCLEOTIDE SEQUENCE [LARGE SCALE GENOMIC DNA]</scope>
</reference>
<dbReference type="AlphaFoldDB" id="A0A1S4AAA8"/>
<keyword evidence="1" id="KW-0732">Signal</keyword>
<dbReference type="CDD" id="cd15797">
    <property type="entry name" value="PMEI"/>
    <property type="match status" value="1"/>
</dbReference>
<evidence type="ECO:0000256" key="1">
    <source>
        <dbReference type="ARBA" id="ARBA00022729"/>
    </source>
</evidence>
<organism evidence="4 5">
    <name type="scientific">Nicotiana tabacum</name>
    <name type="common">Common tobacco</name>
    <dbReference type="NCBI Taxonomy" id="4097"/>
    <lineage>
        <taxon>Eukaryota</taxon>
        <taxon>Viridiplantae</taxon>
        <taxon>Streptophyta</taxon>
        <taxon>Embryophyta</taxon>
        <taxon>Tracheophyta</taxon>
        <taxon>Spermatophyta</taxon>
        <taxon>Magnoliopsida</taxon>
        <taxon>eudicotyledons</taxon>
        <taxon>Gunneridae</taxon>
        <taxon>Pentapetalae</taxon>
        <taxon>asterids</taxon>
        <taxon>lamiids</taxon>
        <taxon>Solanales</taxon>
        <taxon>Solanaceae</taxon>
        <taxon>Nicotianoideae</taxon>
        <taxon>Nicotianeae</taxon>
        <taxon>Nicotiana</taxon>
    </lineage>
</organism>
<dbReference type="Proteomes" id="UP000790787">
    <property type="component" value="Chromosome 24"/>
</dbReference>
<dbReference type="RefSeq" id="XP_016473578.2">
    <property type="nucleotide sequence ID" value="XM_016618092.2"/>
</dbReference>
<dbReference type="Gene3D" id="1.20.140.40">
    <property type="entry name" value="Invertase/pectin methylesterase inhibitor family protein"/>
    <property type="match status" value="1"/>
</dbReference>
<comment type="similarity">
    <text evidence="3">Belongs to the PMEI family.</text>
</comment>
<dbReference type="GeneID" id="107795449"/>
<dbReference type="PANTHER" id="PTHR36710">
    <property type="entry name" value="PECTINESTERASE INHIBITOR-LIKE"/>
    <property type="match status" value="1"/>
</dbReference>
<name>A0A1S4AAA8_TOBAC</name>
<dbReference type="SUPFAM" id="SSF101148">
    <property type="entry name" value="Plant invertase/pectin methylesterase inhibitor"/>
    <property type="match status" value="1"/>
</dbReference>
<sequence length="187" mass="20151">MKGSLHHITPFSPSLSHQKKMAKLIFLIFLCVTTLVNLATSQTPLVSNFCHRAVFVENFCLKFLGSDPRSKTAKTDHDLEGITIDLGSKTVRAVINKAISLSQSAKNPNVKAALSSCLQDYNLLSLDISSIKAAFQSGGTIGQQGADARLAVSKCNQAFGDKKLPNPLSRDNDNLLSIIQLILVNGV</sequence>
<proteinExistence type="inferred from homology"/>
<dbReference type="InterPro" id="IPR035513">
    <property type="entry name" value="Invertase/methylesterase_inhib"/>
</dbReference>
<dbReference type="Pfam" id="PF04043">
    <property type="entry name" value="PMEI"/>
    <property type="match status" value="1"/>
</dbReference>
<keyword evidence="4" id="KW-1185">Reference proteome</keyword>
<dbReference type="InterPro" id="IPR052421">
    <property type="entry name" value="PCW_Enzyme_Inhibitor"/>
</dbReference>
<reference evidence="5" key="2">
    <citation type="submission" date="2025-08" db="UniProtKB">
        <authorList>
            <consortium name="RefSeq"/>
        </authorList>
    </citation>
    <scope>IDENTIFICATION</scope>
    <source>
        <tissue evidence="5">Leaf</tissue>
    </source>
</reference>
<dbReference type="GO" id="GO:0046910">
    <property type="term" value="F:pectinesterase inhibitor activity"/>
    <property type="evidence" value="ECO:0007669"/>
    <property type="project" value="InterPro"/>
</dbReference>
<evidence type="ECO:0000313" key="5">
    <source>
        <dbReference type="RefSeq" id="XP_016473578.2"/>
    </source>
</evidence>
<dbReference type="OMA" id="TIDWGSE"/>
<dbReference type="PaxDb" id="4097-A0A1S4AAA8"/>
<dbReference type="OrthoDB" id="10274788at2759"/>
<dbReference type="RefSeq" id="XP_016473578.1">
    <property type="nucleotide sequence ID" value="XM_016618092.1"/>
</dbReference>
<protein>
    <submittedName>
        <fullName evidence="5">Uncharacterized protein LOC107795449</fullName>
    </submittedName>
</protein>
<dbReference type="KEGG" id="nta:107795449"/>
<evidence type="ECO:0000313" key="4">
    <source>
        <dbReference type="Proteomes" id="UP000790787"/>
    </source>
</evidence>
<dbReference type="NCBIfam" id="TIGR01614">
    <property type="entry name" value="PME_inhib"/>
    <property type="match status" value="1"/>
</dbReference>
<accession>A0A1S4AAA8</accession>
<dbReference type="PANTHER" id="PTHR36710:SF18">
    <property type="entry name" value="PECTINESTERASE INHIBITOR 5-RELATED"/>
    <property type="match status" value="1"/>
</dbReference>
<dbReference type="SMART" id="SM00856">
    <property type="entry name" value="PMEI"/>
    <property type="match status" value="1"/>
</dbReference>
<gene>
    <name evidence="5" type="primary">LOC107795449</name>
</gene>
<keyword evidence="2" id="KW-1015">Disulfide bond</keyword>
<evidence type="ECO:0000256" key="2">
    <source>
        <dbReference type="ARBA" id="ARBA00023157"/>
    </source>
</evidence>
<dbReference type="InterPro" id="IPR006501">
    <property type="entry name" value="Pectinesterase_inhib_dom"/>
</dbReference>